<protein>
    <submittedName>
        <fullName evidence="1">Uncharacterized protein</fullName>
    </submittedName>
</protein>
<reference evidence="2" key="1">
    <citation type="submission" date="2017-03" db="EMBL/GenBank/DDBJ databases">
        <title>Phytopthora megakarya and P. palmivora, two closely related causual agents of cacao black pod achieved similar genome size and gene model numbers by different mechanisms.</title>
        <authorList>
            <person name="Ali S."/>
            <person name="Shao J."/>
            <person name="Larry D.J."/>
            <person name="Kronmiller B."/>
            <person name="Shen D."/>
            <person name="Strem M.D."/>
            <person name="Melnick R.L."/>
            <person name="Guiltinan M.J."/>
            <person name="Tyler B.M."/>
            <person name="Meinhardt L.W."/>
            <person name="Bailey B.A."/>
        </authorList>
    </citation>
    <scope>NUCLEOTIDE SEQUENCE [LARGE SCALE GENOMIC DNA]</scope>
    <source>
        <strain evidence="2">zdho120</strain>
    </source>
</reference>
<name>A0A225VGI8_9STRA</name>
<dbReference type="OrthoDB" id="126349at2759"/>
<dbReference type="AlphaFoldDB" id="A0A225VGI8"/>
<dbReference type="EMBL" id="NBNE01004833">
    <property type="protein sequence ID" value="OWZ04681.1"/>
    <property type="molecule type" value="Genomic_DNA"/>
</dbReference>
<proteinExistence type="predicted"/>
<sequence length="102" mass="12163">MSGESLPPQRPCRYCGDAPCEWNQYGRYAVGSRLRMLTARAKRRTPRSVDQAIRQLYSYKKHGFLSNAMQIELPRCVQKRIERLNDPIRYFTHFHTVYLLLW</sequence>
<evidence type="ECO:0000313" key="2">
    <source>
        <dbReference type="Proteomes" id="UP000198211"/>
    </source>
</evidence>
<keyword evidence="2" id="KW-1185">Reference proteome</keyword>
<accession>A0A225VGI8</accession>
<organism evidence="1 2">
    <name type="scientific">Phytophthora megakarya</name>
    <dbReference type="NCBI Taxonomy" id="4795"/>
    <lineage>
        <taxon>Eukaryota</taxon>
        <taxon>Sar</taxon>
        <taxon>Stramenopiles</taxon>
        <taxon>Oomycota</taxon>
        <taxon>Peronosporomycetes</taxon>
        <taxon>Peronosporales</taxon>
        <taxon>Peronosporaceae</taxon>
        <taxon>Phytophthora</taxon>
    </lineage>
</organism>
<dbReference type="Proteomes" id="UP000198211">
    <property type="component" value="Unassembled WGS sequence"/>
</dbReference>
<gene>
    <name evidence="1" type="ORF">PHMEG_00023379</name>
</gene>
<comment type="caution">
    <text evidence="1">The sequence shown here is derived from an EMBL/GenBank/DDBJ whole genome shotgun (WGS) entry which is preliminary data.</text>
</comment>
<evidence type="ECO:0000313" key="1">
    <source>
        <dbReference type="EMBL" id="OWZ04681.1"/>
    </source>
</evidence>